<reference evidence="2 3" key="1">
    <citation type="submission" date="2012-05" db="EMBL/GenBank/DDBJ databases">
        <title>Recombination and specialization in a pathogen metapopulation.</title>
        <authorList>
            <person name="Gardiner A."/>
            <person name="Kemen E."/>
            <person name="Schultz-Larsen T."/>
            <person name="MacLean D."/>
            <person name="Van Oosterhout C."/>
            <person name="Jones J.D.G."/>
        </authorList>
    </citation>
    <scope>NUCLEOTIDE SEQUENCE [LARGE SCALE GENOMIC DNA]</scope>
    <source>
        <strain evidence="2 3">Ac Nc2</strain>
    </source>
</reference>
<sequence>MAQNGAIWDAKTQTFHGGQDWKYIPNFVEDFSVTTNALGTPLEALKAAKSAVDTIHHYPPADCEPAHTHLAEFLWKQAYEKHSESLILGNGASELIDLVIRSVRKGGWRPADTKTQYKEYERSCLADGRETRAWNDTNAVLTCIVNPTNPTGDYRTLEEMKEYIQSTCAKHHTIIVDESMQPWIGPDWRDDSLIGDREWVREMSEKHQIDIWVMTSWTKIWACTGIRLGSVVAPTSAHSALIKQKQVPWSVNSMALAFLSAVVKDEVYMKRTWDVTAEYRAYAVERIQNRFPTWKCLGKAFLSWVWIDTMSQTMAEEAVRLAKEFGVPIRSGAPGYNLPTHIRIAVRSPEKTNILLQAWESLHC</sequence>
<accession>A0A024GL66</accession>
<dbReference type="InParanoid" id="A0A024GL66"/>
<dbReference type="PANTHER" id="PTHR43799:SF1">
    <property type="entry name" value="ASPARTATE AMINOTRANSFERASE"/>
    <property type="match status" value="1"/>
</dbReference>
<dbReference type="GO" id="GO:0030170">
    <property type="term" value="F:pyridoxal phosphate binding"/>
    <property type="evidence" value="ECO:0007669"/>
    <property type="project" value="InterPro"/>
</dbReference>
<dbReference type="InterPro" id="IPR015422">
    <property type="entry name" value="PyrdxlP-dep_Trfase_small"/>
</dbReference>
<dbReference type="AlphaFoldDB" id="A0A024GL66"/>
<dbReference type="PANTHER" id="PTHR43799">
    <property type="entry name" value="AMINOTRANSFERASE, PUTATIVE-RELATED"/>
    <property type="match status" value="1"/>
</dbReference>
<evidence type="ECO:0000313" key="2">
    <source>
        <dbReference type="EMBL" id="CCI47444.1"/>
    </source>
</evidence>
<evidence type="ECO:0000259" key="1">
    <source>
        <dbReference type="Pfam" id="PF00155"/>
    </source>
</evidence>
<name>A0A024GL66_9STRA</name>
<dbReference type="Gene3D" id="3.40.640.10">
    <property type="entry name" value="Type I PLP-dependent aspartate aminotransferase-like (Major domain)"/>
    <property type="match status" value="1"/>
</dbReference>
<protein>
    <recommendedName>
        <fullName evidence="1">Aminotransferase class I/classII large domain-containing protein</fullName>
    </recommendedName>
</protein>
<dbReference type="STRING" id="65357.A0A024GL66"/>
<dbReference type="CDD" id="cd00609">
    <property type="entry name" value="AAT_like"/>
    <property type="match status" value="1"/>
</dbReference>
<organism evidence="2 3">
    <name type="scientific">Albugo candida</name>
    <dbReference type="NCBI Taxonomy" id="65357"/>
    <lineage>
        <taxon>Eukaryota</taxon>
        <taxon>Sar</taxon>
        <taxon>Stramenopiles</taxon>
        <taxon>Oomycota</taxon>
        <taxon>Peronosporomycetes</taxon>
        <taxon>Albuginales</taxon>
        <taxon>Albuginaceae</taxon>
        <taxon>Albugo</taxon>
    </lineage>
</organism>
<evidence type="ECO:0000313" key="3">
    <source>
        <dbReference type="Proteomes" id="UP000053237"/>
    </source>
</evidence>
<feature type="domain" description="Aminotransferase class I/classII large" evidence="1">
    <location>
        <begin position="33"/>
        <end position="357"/>
    </location>
</feature>
<dbReference type="OrthoDB" id="2108at2759"/>
<dbReference type="SUPFAM" id="SSF53383">
    <property type="entry name" value="PLP-dependent transferases"/>
    <property type="match status" value="1"/>
</dbReference>
<dbReference type="InterPro" id="IPR015421">
    <property type="entry name" value="PyrdxlP-dep_Trfase_major"/>
</dbReference>
<keyword evidence="3" id="KW-1185">Reference proteome</keyword>
<proteinExistence type="predicted"/>
<dbReference type="Proteomes" id="UP000053237">
    <property type="component" value="Unassembled WGS sequence"/>
</dbReference>
<dbReference type="InterPro" id="IPR015424">
    <property type="entry name" value="PyrdxlP-dep_Trfase"/>
</dbReference>
<dbReference type="InterPro" id="IPR004839">
    <property type="entry name" value="Aminotransferase_I/II_large"/>
</dbReference>
<dbReference type="EMBL" id="CAIX01000170">
    <property type="protein sequence ID" value="CCI47444.1"/>
    <property type="molecule type" value="Genomic_DNA"/>
</dbReference>
<dbReference type="Pfam" id="PF00155">
    <property type="entry name" value="Aminotran_1_2"/>
    <property type="match status" value="1"/>
</dbReference>
<gene>
    <name evidence="2" type="ORF">BN9_084510</name>
</gene>
<comment type="caution">
    <text evidence="2">The sequence shown here is derived from an EMBL/GenBank/DDBJ whole genome shotgun (WGS) entry which is preliminary data.</text>
</comment>
<dbReference type="Gene3D" id="3.90.1150.10">
    <property type="entry name" value="Aspartate Aminotransferase, domain 1"/>
    <property type="match status" value="1"/>
</dbReference>